<keyword evidence="2" id="KW-1185">Reference proteome</keyword>
<comment type="caution">
    <text evidence="1">The sequence shown here is derived from an EMBL/GenBank/DDBJ whole genome shotgun (WGS) entry which is preliminary data.</text>
</comment>
<accession>A0AAN7SHS2</accession>
<evidence type="ECO:0000313" key="1">
    <source>
        <dbReference type="EMBL" id="KAK4881852.1"/>
    </source>
</evidence>
<reference evidence="2" key="1">
    <citation type="submission" date="2023-01" db="EMBL/GenBank/DDBJ databases">
        <title>Key to firefly adult light organ development and bioluminescence: homeobox transcription factors regulate luciferase expression and transportation to peroxisome.</title>
        <authorList>
            <person name="Fu X."/>
        </authorList>
    </citation>
    <scope>NUCLEOTIDE SEQUENCE [LARGE SCALE GENOMIC DNA]</scope>
</reference>
<proteinExistence type="predicted"/>
<protein>
    <submittedName>
        <fullName evidence="1">Uncharacterized protein</fullName>
    </submittedName>
</protein>
<evidence type="ECO:0000313" key="2">
    <source>
        <dbReference type="Proteomes" id="UP001353858"/>
    </source>
</evidence>
<dbReference type="AlphaFoldDB" id="A0AAN7SHS2"/>
<organism evidence="1 2">
    <name type="scientific">Aquatica leii</name>
    <dbReference type="NCBI Taxonomy" id="1421715"/>
    <lineage>
        <taxon>Eukaryota</taxon>
        <taxon>Metazoa</taxon>
        <taxon>Ecdysozoa</taxon>
        <taxon>Arthropoda</taxon>
        <taxon>Hexapoda</taxon>
        <taxon>Insecta</taxon>
        <taxon>Pterygota</taxon>
        <taxon>Neoptera</taxon>
        <taxon>Endopterygota</taxon>
        <taxon>Coleoptera</taxon>
        <taxon>Polyphaga</taxon>
        <taxon>Elateriformia</taxon>
        <taxon>Elateroidea</taxon>
        <taxon>Lampyridae</taxon>
        <taxon>Luciolinae</taxon>
        <taxon>Aquatica</taxon>
    </lineage>
</organism>
<gene>
    <name evidence="1" type="ORF">RN001_005171</name>
</gene>
<dbReference type="EMBL" id="JARPUR010000002">
    <property type="protein sequence ID" value="KAK4881852.1"/>
    <property type="molecule type" value="Genomic_DNA"/>
</dbReference>
<sequence>MNHNKMHCVIHLSYFQQVGTGLKRFTETDVTTMHTMLAFKYLRVKILSVPHKMAVESVMDKVVLSESRIGSVNLFEKVGCIYHTLNSARSLLLQIFDFRFCLRCN</sequence>
<name>A0AAN7SHS2_9COLE</name>
<dbReference type="Proteomes" id="UP001353858">
    <property type="component" value="Unassembled WGS sequence"/>
</dbReference>